<dbReference type="Gene3D" id="1.20.1250.20">
    <property type="entry name" value="MFS general substrate transporter like domains"/>
    <property type="match status" value="1"/>
</dbReference>
<comment type="similarity">
    <text evidence="2">Belongs to the major facilitator superfamily. EmrB family.</text>
</comment>
<evidence type="ECO:0000313" key="11">
    <source>
        <dbReference type="Proteomes" id="UP000316167"/>
    </source>
</evidence>
<dbReference type="InterPro" id="IPR004638">
    <property type="entry name" value="EmrB-like"/>
</dbReference>
<feature type="transmembrane region" description="Helical" evidence="8">
    <location>
        <begin position="143"/>
        <end position="164"/>
    </location>
</feature>
<feature type="transmembrane region" description="Helical" evidence="8">
    <location>
        <begin position="411"/>
        <end position="429"/>
    </location>
</feature>
<feature type="transmembrane region" description="Helical" evidence="8">
    <location>
        <begin position="170"/>
        <end position="192"/>
    </location>
</feature>
<evidence type="ECO:0000256" key="4">
    <source>
        <dbReference type="ARBA" id="ARBA00022475"/>
    </source>
</evidence>
<keyword evidence="5 8" id="KW-0812">Transmembrane</keyword>
<keyword evidence="7 8" id="KW-0472">Membrane</keyword>
<feature type="transmembrane region" description="Helical" evidence="8">
    <location>
        <begin position="54"/>
        <end position="72"/>
    </location>
</feature>
<dbReference type="RefSeq" id="WP_144888099.1">
    <property type="nucleotide sequence ID" value="NZ_VLLE01000006.1"/>
</dbReference>
<keyword evidence="6 8" id="KW-1133">Transmembrane helix</keyword>
<evidence type="ECO:0000256" key="2">
    <source>
        <dbReference type="ARBA" id="ARBA00008537"/>
    </source>
</evidence>
<evidence type="ECO:0000256" key="6">
    <source>
        <dbReference type="ARBA" id="ARBA00022989"/>
    </source>
</evidence>
<feature type="transmembrane region" description="Helical" evidence="8">
    <location>
        <begin position="339"/>
        <end position="359"/>
    </location>
</feature>
<dbReference type="NCBIfam" id="TIGR00711">
    <property type="entry name" value="efflux_EmrB"/>
    <property type="match status" value="1"/>
</dbReference>
<accession>A0A562SDG1</accession>
<feature type="transmembrane region" description="Helical" evidence="8">
    <location>
        <begin position="371"/>
        <end position="390"/>
    </location>
</feature>
<keyword evidence="4" id="KW-1003">Cell membrane</keyword>
<dbReference type="OrthoDB" id="9807274at2"/>
<dbReference type="GO" id="GO:0022857">
    <property type="term" value="F:transmembrane transporter activity"/>
    <property type="evidence" value="ECO:0007669"/>
    <property type="project" value="InterPro"/>
</dbReference>
<dbReference type="PANTHER" id="PTHR42718:SF9">
    <property type="entry name" value="MAJOR FACILITATOR SUPERFAMILY MULTIDRUG TRANSPORTER MFSC"/>
    <property type="match status" value="1"/>
</dbReference>
<evidence type="ECO:0000256" key="7">
    <source>
        <dbReference type="ARBA" id="ARBA00023136"/>
    </source>
</evidence>
<dbReference type="PRINTS" id="PR01036">
    <property type="entry name" value="TCRTETB"/>
</dbReference>
<evidence type="ECO:0000259" key="9">
    <source>
        <dbReference type="PROSITE" id="PS50850"/>
    </source>
</evidence>
<dbReference type="Pfam" id="PF07690">
    <property type="entry name" value="MFS_1"/>
    <property type="match status" value="1"/>
</dbReference>
<dbReference type="AlphaFoldDB" id="A0A562SDG1"/>
<feature type="transmembrane region" description="Helical" evidence="8">
    <location>
        <begin position="204"/>
        <end position="223"/>
    </location>
</feature>
<keyword evidence="11" id="KW-1185">Reference proteome</keyword>
<dbReference type="EMBL" id="VLLE01000006">
    <property type="protein sequence ID" value="TWI79327.1"/>
    <property type="molecule type" value="Genomic_DNA"/>
</dbReference>
<dbReference type="CDD" id="cd17503">
    <property type="entry name" value="MFS_LmrB_MDR_like"/>
    <property type="match status" value="1"/>
</dbReference>
<reference evidence="10 11" key="1">
    <citation type="journal article" date="2015" name="Stand. Genomic Sci.">
        <title>Genomic Encyclopedia of Bacterial and Archaeal Type Strains, Phase III: the genomes of soil and plant-associated and newly described type strains.</title>
        <authorList>
            <person name="Whitman W.B."/>
            <person name="Woyke T."/>
            <person name="Klenk H.P."/>
            <person name="Zhou Y."/>
            <person name="Lilburn T.G."/>
            <person name="Beck B.J."/>
            <person name="De Vos P."/>
            <person name="Vandamme P."/>
            <person name="Eisen J.A."/>
            <person name="Garrity G."/>
            <person name="Hugenholtz P."/>
            <person name="Kyrpides N.C."/>
        </authorList>
    </citation>
    <scope>NUCLEOTIDE SEQUENCE [LARGE SCALE GENOMIC DNA]</scope>
    <source>
        <strain evidence="10 11">CGMCC 1.7271</strain>
    </source>
</reference>
<gene>
    <name evidence="10" type="ORF">IQ13_3731</name>
</gene>
<proteinExistence type="inferred from homology"/>
<dbReference type="SUPFAM" id="SSF103473">
    <property type="entry name" value="MFS general substrate transporter"/>
    <property type="match status" value="1"/>
</dbReference>
<evidence type="ECO:0000256" key="8">
    <source>
        <dbReference type="SAM" id="Phobius"/>
    </source>
</evidence>
<feature type="transmembrane region" description="Helical" evidence="8">
    <location>
        <begin position="491"/>
        <end position="509"/>
    </location>
</feature>
<dbReference type="Proteomes" id="UP000316167">
    <property type="component" value="Unassembled WGS sequence"/>
</dbReference>
<dbReference type="Gene3D" id="1.20.1720.10">
    <property type="entry name" value="Multidrug resistance protein D"/>
    <property type="match status" value="1"/>
</dbReference>
<evidence type="ECO:0000256" key="3">
    <source>
        <dbReference type="ARBA" id="ARBA00022448"/>
    </source>
</evidence>
<sequence length="525" mass="57659">MQAKELTQYPVGAERAILIVTAISASLLQLIDTSIVNVSLREISGSLGATTTEIAWAVTSYAISNVIMIPLASMLNNLFGRRNYFTISILIFTIASFFCGTADSLVTLVIWRFIQGIGGGALLTTGQTIIVEAFPPEKIGTANAIFGMGVILGPTFGPTLGGYLTDNFSWHWIFFINIPIGFVAAYLSWRFVKDKIGAMKPPKIDWAGIVLLVMAVGGLQYVLEEGTTKDWFESKEIVILSLITAISFIAFIWREWTYEFPAVNIRLLASWNLALGSVLNFIVGLILLATVFVFPLFAQIGLGWTATMTGNFLISGALASAISMLVVGRLMAKDINPKTIMIAGAFMIFGFAILMSFSSPDSSEHNFFWPFILRGFGIGFMMSPAMVLSLKGLKGLNLAQGAGLSNMIRQLGGAVGIAIMNVFLTHRNAQNDNYLVQHFNIYNEPFQEKANLLTQNFAAQGYFKDDAQQMAYKLLDASLFKQQSIISYNNVFWTVGLAVIICIPVILLIRNSKEKMGEKIEVHME</sequence>
<evidence type="ECO:0000313" key="10">
    <source>
        <dbReference type="EMBL" id="TWI79327.1"/>
    </source>
</evidence>
<name>A0A562SDG1_9BACT</name>
<evidence type="ECO:0000256" key="5">
    <source>
        <dbReference type="ARBA" id="ARBA00022692"/>
    </source>
</evidence>
<feature type="domain" description="Major facilitator superfamily (MFS) profile" evidence="9">
    <location>
        <begin position="18"/>
        <end position="514"/>
    </location>
</feature>
<comment type="caution">
    <text evidence="10">The sequence shown here is derived from an EMBL/GenBank/DDBJ whole genome shotgun (WGS) entry which is preliminary data.</text>
</comment>
<feature type="transmembrane region" description="Helical" evidence="8">
    <location>
        <begin position="84"/>
        <end position="103"/>
    </location>
</feature>
<evidence type="ECO:0000256" key="1">
    <source>
        <dbReference type="ARBA" id="ARBA00004651"/>
    </source>
</evidence>
<protein>
    <submittedName>
        <fullName evidence="10">DHA2 family multidrug resistance protein</fullName>
    </submittedName>
</protein>
<dbReference type="PANTHER" id="PTHR42718">
    <property type="entry name" value="MAJOR FACILITATOR SUPERFAMILY MULTIDRUG TRANSPORTER MFSC"/>
    <property type="match status" value="1"/>
</dbReference>
<comment type="subcellular location">
    <subcellularLocation>
        <location evidence="1">Cell membrane</location>
        <topology evidence="1">Multi-pass membrane protein</topology>
    </subcellularLocation>
</comment>
<dbReference type="InterPro" id="IPR036259">
    <property type="entry name" value="MFS_trans_sf"/>
</dbReference>
<feature type="transmembrane region" description="Helical" evidence="8">
    <location>
        <begin position="273"/>
        <end position="298"/>
    </location>
</feature>
<feature type="transmembrane region" description="Helical" evidence="8">
    <location>
        <begin position="12"/>
        <end position="31"/>
    </location>
</feature>
<feature type="transmembrane region" description="Helical" evidence="8">
    <location>
        <begin position="235"/>
        <end position="253"/>
    </location>
</feature>
<feature type="transmembrane region" description="Helical" evidence="8">
    <location>
        <begin position="109"/>
        <end position="131"/>
    </location>
</feature>
<feature type="transmembrane region" description="Helical" evidence="8">
    <location>
        <begin position="304"/>
        <end position="327"/>
    </location>
</feature>
<dbReference type="InterPro" id="IPR020846">
    <property type="entry name" value="MFS_dom"/>
</dbReference>
<keyword evidence="3" id="KW-0813">Transport</keyword>
<dbReference type="InterPro" id="IPR011701">
    <property type="entry name" value="MFS"/>
</dbReference>
<organism evidence="10 11">
    <name type="scientific">Lacibacter cauensis</name>
    <dbReference type="NCBI Taxonomy" id="510947"/>
    <lineage>
        <taxon>Bacteria</taxon>
        <taxon>Pseudomonadati</taxon>
        <taxon>Bacteroidota</taxon>
        <taxon>Chitinophagia</taxon>
        <taxon>Chitinophagales</taxon>
        <taxon>Chitinophagaceae</taxon>
        <taxon>Lacibacter</taxon>
    </lineage>
</organism>
<dbReference type="GO" id="GO:0005886">
    <property type="term" value="C:plasma membrane"/>
    <property type="evidence" value="ECO:0007669"/>
    <property type="project" value="UniProtKB-SubCell"/>
</dbReference>
<dbReference type="PROSITE" id="PS50850">
    <property type="entry name" value="MFS"/>
    <property type="match status" value="1"/>
</dbReference>